<accession>Q2IM53</accession>
<sequence>MRGVADGALPARLRAAWGSLPPLYHLWAMSAGGERYLVAERGGRVAGYAAWRGAELTAVFVRPSAGGRGVGAALVAAVERRARRDGVRALRVLAAAPAIGFYARLGFRPGRAARAPLPGGLGLPARWMRKPLATG</sequence>
<dbReference type="KEGG" id="ade:Adeh_0105"/>
<dbReference type="Gene3D" id="3.40.630.30">
    <property type="match status" value="1"/>
</dbReference>
<evidence type="ECO:0000313" key="4">
    <source>
        <dbReference type="EMBL" id="ABC79882.1"/>
    </source>
</evidence>
<dbReference type="InterPro" id="IPR050832">
    <property type="entry name" value="Bact_Acetyltransf"/>
</dbReference>
<dbReference type="Proteomes" id="UP000001935">
    <property type="component" value="Chromosome"/>
</dbReference>
<keyword evidence="1 4" id="KW-0808">Transferase</keyword>
<dbReference type="InterPro" id="IPR000182">
    <property type="entry name" value="GNAT_dom"/>
</dbReference>
<dbReference type="InterPro" id="IPR016181">
    <property type="entry name" value="Acyl_CoA_acyltransferase"/>
</dbReference>
<dbReference type="STRING" id="290397.Adeh_0105"/>
<evidence type="ECO:0000256" key="2">
    <source>
        <dbReference type="ARBA" id="ARBA00023315"/>
    </source>
</evidence>
<dbReference type="eggNOG" id="COG3153">
    <property type="taxonomic scope" value="Bacteria"/>
</dbReference>
<organism evidence="4 5">
    <name type="scientific">Anaeromyxobacter dehalogenans (strain 2CP-C)</name>
    <dbReference type="NCBI Taxonomy" id="290397"/>
    <lineage>
        <taxon>Bacteria</taxon>
        <taxon>Pseudomonadati</taxon>
        <taxon>Myxococcota</taxon>
        <taxon>Myxococcia</taxon>
        <taxon>Myxococcales</taxon>
        <taxon>Cystobacterineae</taxon>
        <taxon>Anaeromyxobacteraceae</taxon>
        <taxon>Anaeromyxobacter</taxon>
    </lineage>
</organism>
<dbReference type="PANTHER" id="PTHR43877">
    <property type="entry name" value="AMINOALKYLPHOSPHONATE N-ACETYLTRANSFERASE-RELATED-RELATED"/>
    <property type="match status" value="1"/>
</dbReference>
<evidence type="ECO:0000256" key="1">
    <source>
        <dbReference type="ARBA" id="ARBA00022679"/>
    </source>
</evidence>
<dbReference type="HOGENOM" id="CLU_087351_1_1_7"/>
<proteinExistence type="predicted"/>
<reference evidence="4 5" key="1">
    <citation type="submission" date="2006-01" db="EMBL/GenBank/DDBJ databases">
        <title>Complete sequence of Anaeromyxobacter dehalogenans 2CP-C.</title>
        <authorList>
            <consortium name="US DOE Joint Genome Institute"/>
            <person name="Copeland A."/>
            <person name="Lucas S."/>
            <person name="Lapidus A."/>
            <person name="Barry K."/>
            <person name="Detter J.C."/>
            <person name="Glavina T."/>
            <person name="Hammon N."/>
            <person name="Israni S."/>
            <person name="Pitluck S."/>
            <person name="Brettin T."/>
            <person name="Bruce D."/>
            <person name="Han C."/>
            <person name="Tapia R."/>
            <person name="Gilna P."/>
            <person name="Kiss H."/>
            <person name="Schmutz J."/>
            <person name="Larimer F."/>
            <person name="Land M."/>
            <person name="Kyrpides N."/>
            <person name="Anderson I."/>
            <person name="Sanford R.A."/>
            <person name="Ritalahti K.M."/>
            <person name="Thomas H.S."/>
            <person name="Kirby J.R."/>
            <person name="Zhulin I.B."/>
            <person name="Loeffler F.E."/>
            <person name="Richardson P."/>
        </authorList>
    </citation>
    <scope>NUCLEOTIDE SEQUENCE [LARGE SCALE GENOMIC DNA]</scope>
    <source>
        <strain evidence="4 5">2CP-C</strain>
    </source>
</reference>
<dbReference type="Pfam" id="PF00583">
    <property type="entry name" value="Acetyltransf_1"/>
    <property type="match status" value="1"/>
</dbReference>
<dbReference type="CDD" id="cd04301">
    <property type="entry name" value="NAT_SF"/>
    <property type="match status" value="1"/>
</dbReference>
<evidence type="ECO:0000313" key="5">
    <source>
        <dbReference type="Proteomes" id="UP000001935"/>
    </source>
</evidence>
<name>Q2IM53_ANADE</name>
<dbReference type="GO" id="GO:0016747">
    <property type="term" value="F:acyltransferase activity, transferring groups other than amino-acyl groups"/>
    <property type="evidence" value="ECO:0007669"/>
    <property type="project" value="InterPro"/>
</dbReference>
<dbReference type="EMBL" id="CP000251">
    <property type="protein sequence ID" value="ABC79882.1"/>
    <property type="molecule type" value="Genomic_DNA"/>
</dbReference>
<evidence type="ECO:0000259" key="3">
    <source>
        <dbReference type="PROSITE" id="PS51186"/>
    </source>
</evidence>
<protein>
    <submittedName>
        <fullName evidence="4">Acetyltransferase, GNAT family</fullName>
    </submittedName>
</protein>
<dbReference type="AlphaFoldDB" id="Q2IM53"/>
<dbReference type="SUPFAM" id="SSF55729">
    <property type="entry name" value="Acyl-CoA N-acyltransferases (Nat)"/>
    <property type="match status" value="1"/>
</dbReference>
<dbReference type="PROSITE" id="PS51186">
    <property type="entry name" value="GNAT"/>
    <property type="match status" value="1"/>
</dbReference>
<keyword evidence="2" id="KW-0012">Acyltransferase</keyword>
<dbReference type="PANTHER" id="PTHR43877:SF1">
    <property type="entry name" value="ACETYLTRANSFERASE"/>
    <property type="match status" value="1"/>
</dbReference>
<gene>
    <name evidence="4" type="ordered locus">Adeh_0105</name>
</gene>
<feature type="domain" description="N-acetyltransferase" evidence="3">
    <location>
        <begin position="1"/>
        <end position="133"/>
    </location>
</feature>